<dbReference type="InterPro" id="IPR011004">
    <property type="entry name" value="Trimer_LpxA-like_sf"/>
</dbReference>
<dbReference type="InterPro" id="IPR056818">
    <property type="entry name" value="GlmU/GlgC-like_hexapep"/>
</dbReference>
<dbReference type="InterPro" id="IPR005835">
    <property type="entry name" value="NTP_transferase_dom"/>
</dbReference>
<dbReference type="Proteomes" id="UP001596267">
    <property type="component" value="Unassembled WGS sequence"/>
</dbReference>
<protein>
    <submittedName>
        <fullName evidence="5">Glucose-1-phosphate adenylyltransferase subunit GlgD</fullName>
        <ecNumber evidence="5">2.7.7.27</ecNumber>
    </submittedName>
</protein>
<evidence type="ECO:0000259" key="4">
    <source>
        <dbReference type="Pfam" id="PF24894"/>
    </source>
</evidence>
<accession>A0ABW1WG67</accession>
<dbReference type="EMBL" id="JBHSTQ010000007">
    <property type="protein sequence ID" value="MFC6386607.1"/>
    <property type="molecule type" value="Genomic_DNA"/>
</dbReference>
<dbReference type="CDD" id="cd04651">
    <property type="entry name" value="LbH_G1P_AT_C"/>
    <property type="match status" value="1"/>
</dbReference>
<dbReference type="InterPro" id="IPR029044">
    <property type="entry name" value="Nucleotide-diphossugar_trans"/>
</dbReference>
<dbReference type="SUPFAM" id="SSF53448">
    <property type="entry name" value="Nucleotide-diphospho-sugar transferases"/>
    <property type="match status" value="1"/>
</dbReference>
<name>A0ABW1WG67_9BACL</name>
<dbReference type="CDD" id="cd02508">
    <property type="entry name" value="ADP_Glucose_PP"/>
    <property type="match status" value="1"/>
</dbReference>
<dbReference type="PANTHER" id="PTHR43523:SF6">
    <property type="entry name" value="GLYCOGEN BIOSYNTHESIS PROTEIN GLGD"/>
    <property type="match status" value="1"/>
</dbReference>
<evidence type="ECO:0000259" key="3">
    <source>
        <dbReference type="Pfam" id="PF00483"/>
    </source>
</evidence>
<feature type="domain" description="Nucleotidyl transferase" evidence="3">
    <location>
        <begin position="22"/>
        <end position="262"/>
    </location>
</feature>
<dbReference type="InterPro" id="IPR011832">
    <property type="entry name" value="GlgDAde_trans"/>
</dbReference>
<reference evidence="6" key="1">
    <citation type="journal article" date="2019" name="Int. J. Syst. Evol. Microbiol.">
        <title>The Global Catalogue of Microorganisms (GCM) 10K type strain sequencing project: providing services to taxonomists for standard genome sequencing and annotation.</title>
        <authorList>
            <consortium name="The Broad Institute Genomics Platform"/>
            <consortium name="The Broad Institute Genome Sequencing Center for Infectious Disease"/>
            <person name="Wu L."/>
            <person name="Ma J."/>
        </authorList>
    </citation>
    <scope>NUCLEOTIDE SEQUENCE [LARGE SCALE GENOMIC DNA]</scope>
    <source>
        <strain evidence="6">CCUG 42001</strain>
    </source>
</reference>
<dbReference type="NCBIfam" id="TIGR02092">
    <property type="entry name" value="glgD"/>
    <property type="match status" value="1"/>
</dbReference>
<feature type="domain" description="Glucose-1-phosphate adenylyltransferase/Bifunctional protein GlmU-like C-terminal hexapeptide" evidence="4">
    <location>
        <begin position="295"/>
        <end position="364"/>
    </location>
</feature>
<dbReference type="InterPro" id="IPR011831">
    <property type="entry name" value="ADP-Glc_PPase"/>
</dbReference>
<gene>
    <name evidence="5" type="primary">glgD</name>
    <name evidence="5" type="ORF">ACFP7A_08335</name>
</gene>
<dbReference type="EC" id="2.7.7.27" evidence="5"/>
<dbReference type="GO" id="GO:0008878">
    <property type="term" value="F:glucose-1-phosphate adenylyltransferase activity"/>
    <property type="evidence" value="ECO:0007669"/>
    <property type="project" value="UniProtKB-EC"/>
</dbReference>
<organism evidence="5 6">
    <name type="scientific">Sporolactobacillus kofuensis</name>
    <dbReference type="NCBI Taxonomy" id="269672"/>
    <lineage>
        <taxon>Bacteria</taxon>
        <taxon>Bacillati</taxon>
        <taxon>Bacillota</taxon>
        <taxon>Bacilli</taxon>
        <taxon>Bacillales</taxon>
        <taxon>Sporolactobacillaceae</taxon>
        <taxon>Sporolactobacillus</taxon>
    </lineage>
</organism>
<dbReference type="PANTHER" id="PTHR43523">
    <property type="entry name" value="GLUCOSE-1-PHOSPHATE ADENYLYLTRANSFERASE-RELATED"/>
    <property type="match status" value="1"/>
</dbReference>
<dbReference type="RefSeq" id="WP_253077043.1">
    <property type="nucleotide sequence ID" value="NZ_JAMXWN010000014.1"/>
</dbReference>
<dbReference type="Pfam" id="PF24894">
    <property type="entry name" value="Hexapep_GlmU"/>
    <property type="match status" value="1"/>
</dbReference>
<evidence type="ECO:0000256" key="2">
    <source>
        <dbReference type="ARBA" id="ARBA00023056"/>
    </source>
</evidence>
<comment type="similarity">
    <text evidence="1">Belongs to the bacterial/plant glucose-1-phosphate adenylyltransferase family.</text>
</comment>
<evidence type="ECO:0000256" key="1">
    <source>
        <dbReference type="ARBA" id="ARBA00010443"/>
    </source>
</evidence>
<comment type="caution">
    <text evidence="5">The sequence shown here is derived from an EMBL/GenBank/DDBJ whole genome shotgun (WGS) entry which is preliminary data.</text>
</comment>
<keyword evidence="6" id="KW-1185">Reference proteome</keyword>
<evidence type="ECO:0000313" key="6">
    <source>
        <dbReference type="Proteomes" id="UP001596267"/>
    </source>
</evidence>
<sequence length="408" mass="45759">MMKRNKICGILNITEPRVAANPLTMNRPIASLPFCSRYRLIDFPLTNLTTAGVETIGIFTNDNLRSIYDHVRSGKEWGLDSLYGGLFFFTDYSSHPHDKAIGGSREGDVYNYYNNIEFFEKSESEYTVIMGSQMLCNVDVQAILRHHIEQGADITVVYKSFEQVNKEHLQGSCLTIDEDGRVRGIKSCNLFNNAGKLFINMEIYVMKTHLLTKLIRNVVAENEHCNLTDVLHQAIVNLPSNGFEYTGYLKAIHSVGAYYEANMDMLHDTNLTALLKGSQSIHTKVKNEAPTYYARSSKVENSLIANGCMIYGDVSHSVLFRNVTVEKNTTINSSVIMQGSSIGSGAELHYVVLDKQVRIEPNTKLFGTKDKPIVIEKNSVISRISESNLSSETIKFDPSIENANTFFS</sequence>
<keyword evidence="5" id="KW-0548">Nucleotidyltransferase</keyword>
<dbReference type="Gene3D" id="3.90.550.10">
    <property type="entry name" value="Spore Coat Polysaccharide Biosynthesis Protein SpsA, Chain A"/>
    <property type="match status" value="1"/>
</dbReference>
<dbReference type="SUPFAM" id="SSF51161">
    <property type="entry name" value="Trimeric LpxA-like enzymes"/>
    <property type="match status" value="1"/>
</dbReference>
<dbReference type="Gene3D" id="2.160.10.10">
    <property type="entry name" value="Hexapeptide repeat proteins"/>
    <property type="match status" value="1"/>
</dbReference>
<dbReference type="Pfam" id="PF00483">
    <property type="entry name" value="NTP_transferase"/>
    <property type="match status" value="1"/>
</dbReference>
<proteinExistence type="inferred from homology"/>
<keyword evidence="5" id="KW-0808">Transferase</keyword>
<evidence type="ECO:0000313" key="5">
    <source>
        <dbReference type="EMBL" id="MFC6386607.1"/>
    </source>
</evidence>
<keyword evidence="2" id="KW-0320">Glycogen biosynthesis</keyword>